<evidence type="ECO:0000256" key="1">
    <source>
        <dbReference type="SAM" id="MobiDB-lite"/>
    </source>
</evidence>
<feature type="region of interest" description="Disordered" evidence="1">
    <location>
        <begin position="1"/>
        <end position="114"/>
    </location>
</feature>
<gene>
    <name evidence="2" type="ORF">Taro_055374</name>
</gene>
<dbReference type="Proteomes" id="UP000652761">
    <property type="component" value="Unassembled WGS sequence"/>
</dbReference>
<comment type="caution">
    <text evidence="2">The sequence shown here is derived from an EMBL/GenBank/DDBJ whole genome shotgun (WGS) entry which is preliminary data.</text>
</comment>
<name>A0A843XT41_COLES</name>
<keyword evidence="3" id="KW-1185">Reference proteome</keyword>
<reference evidence="2" key="1">
    <citation type="submission" date="2017-07" db="EMBL/GenBank/DDBJ databases">
        <title>Taro Niue Genome Assembly and Annotation.</title>
        <authorList>
            <person name="Atibalentja N."/>
            <person name="Keating K."/>
            <person name="Fields C.J."/>
        </authorList>
    </citation>
    <scope>NUCLEOTIDE SEQUENCE</scope>
    <source>
        <strain evidence="2">Niue_2</strain>
        <tissue evidence="2">Leaf</tissue>
    </source>
</reference>
<dbReference type="AlphaFoldDB" id="A0A843XT41"/>
<feature type="compositionally biased region" description="Low complexity" evidence="1">
    <location>
        <begin position="84"/>
        <end position="103"/>
    </location>
</feature>
<protein>
    <submittedName>
        <fullName evidence="2">Uncharacterized protein</fullName>
    </submittedName>
</protein>
<sequence length="233" mass="24569">MNNSLLAAVPATAEDQAKAPEHPSSSPLPTPPPPSPPSSFTVPPAPATFKQPLPKNISSPTPFPITSSSPASTTFIPPPPSEAPPASSSSAGASSFGPSSAGPSIPPPPPEYSFLHPSTPPSFVTIIPESAQLKHLEIQDIKDEFEEEILRSVLQVDFATLEIPDVVFLPPLHSLIMESVVGSLIFERSAQTLVVFEVCTQAKIHEELSSSGRLEDGKEVPSIISRTEENATV</sequence>
<organism evidence="2 3">
    <name type="scientific">Colocasia esculenta</name>
    <name type="common">Wild taro</name>
    <name type="synonym">Arum esculentum</name>
    <dbReference type="NCBI Taxonomy" id="4460"/>
    <lineage>
        <taxon>Eukaryota</taxon>
        <taxon>Viridiplantae</taxon>
        <taxon>Streptophyta</taxon>
        <taxon>Embryophyta</taxon>
        <taxon>Tracheophyta</taxon>
        <taxon>Spermatophyta</taxon>
        <taxon>Magnoliopsida</taxon>
        <taxon>Liliopsida</taxon>
        <taxon>Araceae</taxon>
        <taxon>Aroideae</taxon>
        <taxon>Colocasieae</taxon>
        <taxon>Colocasia</taxon>
    </lineage>
</organism>
<accession>A0A843XT41</accession>
<proteinExistence type="predicted"/>
<dbReference type="EMBL" id="NMUH01012671">
    <property type="protein sequence ID" value="MQM22323.1"/>
    <property type="molecule type" value="Genomic_DNA"/>
</dbReference>
<feature type="compositionally biased region" description="Low complexity" evidence="1">
    <location>
        <begin position="57"/>
        <end position="75"/>
    </location>
</feature>
<feature type="compositionally biased region" description="Pro residues" evidence="1">
    <location>
        <begin position="26"/>
        <end position="37"/>
    </location>
</feature>
<evidence type="ECO:0000313" key="2">
    <source>
        <dbReference type="EMBL" id="MQM22323.1"/>
    </source>
</evidence>
<evidence type="ECO:0000313" key="3">
    <source>
        <dbReference type="Proteomes" id="UP000652761"/>
    </source>
</evidence>